<evidence type="ECO:0000259" key="4">
    <source>
        <dbReference type="Pfam" id="PF25137"/>
    </source>
</evidence>
<dbReference type="PANTHER" id="PTHR11496:SF102">
    <property type="entry name" value="ALCOHOL DEHYDROGENASE 4"/>
    <property type="match status" value="1"/>
</dbReference>
<reference evidence="6" key="1">
    <citation type="journal article" date="2019" name="Int. J. Syst. Evol. Microbiol.">
        <title>The Global Catalogue of Microorganisms (GCM) 10K type strain sequencing project: providing services to taxonomists for standard genome sequencing and annotation.</title>
        <authorList>
            <consortium name="The Broad Institute Genomics Platform"/>
            <consortium name="The Broad Institute Genome Sequencing Center for Infectious Disease"/>
            <person name="Wu L."/>
            <person name="Ma J."/>
        </authorList>
    </citation>
    <scope>NUCLEOTIDE SEQUENCE [LARGE SCALE GENOMIC DNA]</scope>
    <source>
        <strain evidence="6">CCM 8905</strain>
    </source>
</reference>
<dbReference type="PANTHER" id="PTHR11496">
    <property type="entry name" value="ALCOHOL DEHYDROGENASE"/>
    <property type="match status" value="1"/>
</dbReference>
<protein>
    <submittedName>
        <fullName evidence="5">Iron-containing alcohol dehydrogenase</fullName>
        <ecNumber evidence="5">1.1.1.-</ecNumber>
    </submittedName>
</protein>
<dbReference type="InterPro" id="IPR001670">
    <property type="entry name" value="ADH_Fe/GldA"/>
</dbReference>
<evidence type="ECO:0000313" key="5">
    <source>
        <dbReference type="EMBL" id="MFC6207397.1"/>
    </source>
</evidence>
<evidence type="ECO:0000313" key="6">
    <source>
        <dbReference type="Proteomes" id="UP001596254"/>
    </source>
</evidence>
<dbReference type="EC" id="1.1.1.-" evidence="5"/>
<keyword evidence="6" id="KW-1185">Reference proteome</keyword>
<dbReference type="GO" id="GO:0016491">
    <property type="term" value="F:oxidoreductase activity"/>
    <property type="evidence" value="ECO:0007669"/>
    <property type="project" value="UniProtKB-KW"/>
</dbReference>
<dbReference type="SUPFAM" id="SSF56796">
    <property type="entry name" value="Dehydroquinate synthase-like"/>
    <property type="match status" value="1"/>
</dbReference>
<dbReference type="Proteomes" id="UP001596254">
    <property type="component" value="Unassembled WGS sequence"/>
</dbReference>
<name>A0ABW1STC3_9LACO</name>
<feature type="domain" description="Fe-containing alcohol dehydrogenase-like C-terminal" evidence="4">
    <location>
        <begin position="188"/>
        <end position="381"/>
    </location>
</feature>
<sequence length="383" mass="41127">MNFQFNHQTRIISGAGELDNVGDHAHGLSATNALIVCDSFFKGSAVMARIQRSLSSMGIKSQEFADVQPNPRDYDCEAGAKLAEEQNVDLVIALGGGSAMDEGKAIAALVTNGGTCSDWDAKPLAQHMLPIICIPTTAGTGSEVTFCAVIDDTERHFKMAFQDEVNLIPTIALLDPELTLTLPAKATAGPGMDVMTHAIEAYTCKVHNPISDALALQAIRLVHENLVQAFKSPQDITARENMLVASSIAGMAFINANVGSVHALSETIGALHDFPHGLVNALLLVPTIEYNLDSNWKRFADIAEALGVSQLDSAEETARAGVEVLRQMIRQFDLPNLKELGGLNSDEFVGISEKAMKNDLTLDNSKTMTASAYEEIIEKAYNL</sequence>
<comment type="similarity">
    <text evidence="1">Belongs to the iron-containing alcohol dehydrogenase family.</text>
</comment>
<accession>A0ABW1STC3</accession>
<evidence type="ECO:0000259" key="3">
    <source>
        <dbReference type="Pfam" id="PF00465"/>
    </source>
</evidence>
<dbReference type="Pfam" id="PF00465">
    <property type="entry name" value="Fe-ADH"/>
    <property type="match status" value="1"/>
</dbReference>
<dbReference type="Pfam" id="PF25137">
    <property type="entry name" value="ADH_Fe_C"/>
    <property type="match status" value="1"/>
</dbReference>
<dbReference type="Gene3D" id="3.40.50.1970">
    <property type="match status" value="1"/>
</dbReference>
<comment type="caution">
    <text evidence="5">The sequence shown here is derived from an EMBL/GenBank/DDBJ whole genome shotgun (WGS) entry which is preliminary data.</text>
</comment>
<dbReference type="CDD" id="cd08551">
    <property type="entry name" value="Fe-ADH"/>
    <property type="match status" value="1"/>
</dbReference>
<proteinExistence type="inferred from homology"/>
<dbReference type="EMBL" id="JBHSSK010000022">
    <property type="protein sequence ID" value="MFC6207397.1"/>
    <property type="molecule type" value="Genomic_DNA"/>
</dbReference>
<dbReference type="InterPro" id="IPR056798">
    <property type="entry name" value="ADH_Fe_C"/>
</dbReference>
<dbReference type="InterPro" id="IPR039697">
    <property type="entry name" value="Alcohol_dehydrogenase_Fe"/>
</dbReference>
<dbReference type="Gene3D" id="1.20.1090.10">
    <property type="entry name" value="Dehydroquinate synthase-like - alpha domain"/>
    <property type="match status" value="1"/>
</dbReference>
<evidence type="ECO:0000256" key="2">
    <source>
        <dbReference type="ARBA" id="ARBA00023002"/>
    </source>
</evidence>
<feature type="domain" description="Alcohol dehydrogenase iron-type/glycerol dehydrogenase GldA" evidence="3">
    <location>
        <begin position="9"/>
        <end position="176"/>
    </location>
</feature>
<evidence type="ECO:0000256" key="1">
    <source>
        <dbReference type="ARBA" id="ARBA00007358"/>
    </source>
</evidence>
<keyword evidence="2 5" id="KW-0560">Oxidoreductase</keyword>
<organism evidence="5 6">
    <name type="scientific">Levilactobacillus tongjiangensis</name>
    <dbReference type="NCBI Taxonomy" id="2486023"/>
    <lineage>
        <taxon>Bacteria</taxon>
        <taxon>Bacillati</taxon>
        <taxon>Bacillota</taxon>
        <taxon>Bacilli</taxon>
        <taxon>Lactobacillales</taxon>
        <taxon>Lactobacillaceae</taxon>
        <taxon>Levilactobacillus</taxon>
    </lineage>
</organism>
<dbReference type="RefSeq" id="WP_125691346.1">
    <property type="nucleotide sequence ID" value="NZ_JBHSSK010000022.1"/>
</dbReference>
<gene>
    <name evidence="5" type="ORF">ACFP1G_07880</name>
</gene>